<protein>
    <submittedName>
        <fullName evidence="2">Uncharacterized protein</fullName>
    </submittedName>
</protein>
<organism evidence="2">
    <name type="scientific">anaerobic digester metagenome</name>
    <dbReference type="NCBI Taxonomy" id="1263854"/>
    <lineage>
        <taxon>unclassified sequences</taxon>
        <taxon>metagenomes</taxon>
        <taxon>ecological metagenomes</taxon>
    </lineage>
</organism>
<sequence>MVESAAAHGIRIDWRNHAPTGVIVTVLTLALAALTLWLWPCA</sequence>
<dbReference type="AlphaFoldDB" id="A0A485M0D3"/>
<keyword evidence="1" id="KW-0812">Transmembrane</keyword>
<proteinExistence type="predicted"/>
<gene>
    <name evidence="2" type="ORF">SCFA_330001</name>
</gene>
<dbReference type="EMBL" id="CAADRM010000096">
    <property type="protein sequence ID" value="VFU14842.1"/>
    <property type="molecule type" value="Genomic_DNA"/>
</dbReference>
<accession>A0A485M0D3</accession>
<keyword evidence="1" id="KW-0472">Membrane</keyword>
<feature type="transmembrane region" description="Helical" evidence="1">
    <location>
        <begin position="21"/>
        <end position="39"/>
    </location>
</feature>
<evidence type="ECO:0000313" key="2">
    <source>
        <dbReference type="EMBL" id="VFU14842.1"/>
    </source>
</evidence>
<keyword evidence="1" id="KW-1133">Transmembrane helix</keyword>
<reference evidence="2" key="1">
    <citation type="submission" date="2019-03" db="EMBL/GenBank/DDBJ databases">
        <authorList>
            <person name="Hao L."/>
        </authorList>
    </citation>
    <scope>NUCLEOTIDE SEQUENCE</scope>
</reference>
<name>A0A485M0D3_9ZZZZ</name>
<evidence type="ECO:0000256" key="1">
    <source>
        <dbReference type="SAM" id="Phobius"/>
    </source>
</evidence>